<evidence type="ECO:0000259" key="5">
    <source>
        <dbReference type="Pfam" id="PF13470"/>
    </source>
</evidence>
<dbReference type="EMBL" id="JAAGWZ010000003">
    <property type="protein sequence ID" value="NEM91980.1"/>
    <property type="molecule type" value="Genomic_DNA"/>
</dbReference>
<accession>A0A7C9TSC8</accession>
<organism evidence="6 7">
    <name type="scientific">Galbitalea soli</name>
    <dbReference type="NCBI Taxonomy" id="1268042"/>
    <lineage>
        <taxon>Bacteria</taxon>
        <taxon>Bacillati</taxon>
        <taxon>Actinomycetota</taxon>
        <taxon>Actinomycetes</taxon>
        <taxon>Micrococcales</taxon>
        <taxon>Microbacteriaceae</taxon>
        <taxon>Galbitalea</taxon>
    </lineage>
</organism>
<dbReference type="AlphaFoldDB" id="A0A7C9TSC8"/>
<evidence type="ECO:0000256" key="4">
    <source>
        <dbReference type="ARBA" id="ARBA00022842"/>
    </source>
</evidence>
<keyword evidence="4" id="KW-0460">Magnesium</keyword>
<dbReference type="Proteomes" id="UP000479756">
    <property type="component" value="Unassembled WGS sequence"/>
</dbReference>
<evidence type="ECO:0000313" key="7">
    <source>
        <dbReference type="Proteomes" id="UP000479756"/>
    </source>
</evidence>
<evidence type="ECO:0000256" key="3">
    <source>
        <dbReference type="ARBA" id="ARBA00022801"/>
    </source>
</evidence>
<protein>
    <submittedName>
        <fullName evidence="6">PIN domain-containing protein</fullName>
    </submittedName>
</protein>
<proteinExistence type="predicted"/>
<dbReference type="RefSeq" id="WP_163474039.1">
    <property type="nucleotide sequence ID" value="NZ_JAAGWZ010000003.1"/>
</dbReference>
<keyword evidence="3" id="KW-0378">Hydrolase</keyword>
<sequence length="198" mass="20667">MTSAEVDERAPIRVVLADANVLYSRVLRDYLLYAATQGLLEIRWSAEILAEVIEHLAENIVGFDAAAGARLVAAMNGAFPAAEVEPDSGAEAAVADLPLPDEDDRHVLAAAVAIGADVLCTDNLKDYPADAMEVVGIRLMSADALLTLLLTEFPDGMLAAHRLAVSRLPGATDESTLVALRRAGAGGAVNGIANLLVP</sequence>
<keyword evidence="1" id="KW-0540">Nuclease</keyword>
<dbReference type="GO" id="GO:0016787">
    <property type="term" value="F:hydrolase activity"/>
    <property type="evidence" value="ECO:0007669"/>
    <property type="project" value="UniProtKB-KW"/>
</dbReference>
<dbReference type="GO" id="GO:0004518">
    <property type="term" value="F:nuclease activity"/>
    <property type="evidence" value="ECO:0007669"/>
    <property type="project" value="UniProtKB-KW"/>
</dbReference>
<keyword evidence="7" id="KW-1185">Reference proteome</keyword>
<dbReference type="GO" id="GO:0046872">
    <property type="term" value="F:metal ion binding"/>
    <property type="evidence" value="ECO:0007669"/>
    <property type="project" value="UniProtKB-KW"/>
</dbReference>
<feature type="domain" description="PIN" evidence="5">
    <location>
        <begin position="15"/>
        <end position="124"/>
    </location>
</feature>
<gene>
    <name evidence="6" type="ORF">G3T37_11500</name>
</gene>
<reference evidence="6 7" key="1">
    <citation type="journal article" date="2014" name="Int. J. Syst. Evol. Microbiol.">
        <title>Description of Galbitalea soli gen. nov., sp. nov., and Frondihabitans sucicola sp. nov.</title>
        <authorList>
            <person name="Kim S.J."/>
            <person name="Lim J.M."/>
            <person name="Ahn J.H."/>
            <person name="Weon H.Y."/>
            <person name="Hamada M."/>
            <person name="Suzuki K."/>
            <person name="Ahn T.Y."/>
            <person name="Kwon S.W."/>
        </authorList>
    </citation>
    <scope>NUCLEOTIDE SEQUENCE [LARGE SCALE GENOMIC DNA]</scope>
    <source>
        <strain evidence="6 7">NBRC 108727</strain>
    </source>
</reference>
<dbReference type="Pfam" id="PF13470">
    <property type="entry name" value="PIN_3"/>
    <property type="match status" value="1"/>
</dbReference>
<evidence type="ECO:0000256" key="1">
    <source>
        <dbReference type="ARBA" id="ARBA00022722"/>
    </source>
</evidence>
<dbReference type="InterPro" id="IPR002716">
    <property type="entry name" value="PIN_dom"/>
</dbReference>
<comment type="caution">
    <text evidence="6">The sequence shown here is derived from an EMBL/GenBank/DDBJ whole genome shotgun (WGS) entry which is preliminary data.</text>
</comment>
<evidence type="ECO:0000256" key="2">
    <source>
        <dbReference type="ARBA" id="ARBA00022723"/>
    </source>
</evidence>
<keyword evidence="2" id="KW-0479">Metal-binding</keyword>
<name>A0A7C9TSC8_9MICO</name>
<evidence type="ECO:0000313" key="6">
    <source>
        <dbReference type="EMBL" id="NEM91980.1"/>
    </source>
</evidence>